<name>A0A284S2Y2_ARMOS</name>
<evidence type="ECO:0000313" key="2">
    <source>
        <dbReference type="EMBL" id="SJL15370.1"/>
    </source>
</evidence>
<sequence length="110" mass="12160">MSKNEYKPCDVVSNIPPTATALDYLDERSTHVDMHSRCCSLKRPATSNTSTARTREIDFLEKSATGCGARIYEIFFPSLIFDTRSAPTLSPQTRPKATEDPSSPSESSQI</sequence>
<evidence type="ECO:0000256" key="1">
    <source>
        <dbReference type="SAM" id="MobiDB-lite"/>
    </source>
</evidence>
<protein>
    <submittedName>
        <fullName evidence="2">Uncharacterized protein</fullName>
    </submittedName>
</protein>
<accession>A0A284S2Y2</accession>
<gene>
    <name evidence="2" type="ORF">ARMOST_18863</name>
</gene>
<dbReference type="AlphaFoldDB" id="A0A284S2Y2"/>
<keyword evidence="3" id="KW-1185">Reference proteome</keyword>
<dbReference type="Proteomes" id="UP000219338">
    <property type="component" value="Unassembled WGS sequence"/>
</dbReference>
<dbReference type="EMBL" id="FUEG01000028">
    <property type="protein sequence ID" value="SJL15370.1"/>
    <property type="molecule type" value="Genomic_DNA"/>
</dbReference>
<reference evidence="3" key="1">
    <citation type="journal article" date="2017" name="Nat. Ecol. Evol.">
        <title>Genome expansion and lineage-specific genetic innovations in the forest pathogenic fungi Armillaria.</title>
        <authorList>
            <person name="Sipos G."/>
            <person name="Prasanna A.N."/>
            <person name="Walter M.C."/>
            <person name="O'Connor E."/>
            <person name="Balint B."/>
            <person name="Krizsan K."/>
            <person name="Kiss B."/>
            <person name="Hess J."/>
            <person name="Varga T."/>
            <person name="Slot J."/>
            <person name="Riley R."/>
            <person name="Boka B."/>
            <person name="Rigling D."/>
            <person name="Barry K."/>
            <person name="Lee J."/>
            <person name="Mihaltcheva S."/>
            <person name="LaButti K."/>
            <person name="Lipzen A."/>
            <person name="Waldron R."/>
            <person name="Moloney N.M."/>
            <person name="Sperisen C."/>
            <person name="Kredics L."/>
            <person name="Vagvoelgyi C."/>
            <person name="Patrignani A."/>
            <person name="Fitzpatrick D."/>
            <person name="Nagy I."/>
            <person name="Doyle S."/>
            <person name="Anderson J.B."/>
            <person name="Grigoriev I.V."/>
            <person name="Gueldener U."/>
            <person name="Muensterkoetter M."/>
            <person name="Nagy L.G."/>
        </authorList>
    </citation>
    <scope>NUCLEOTIDE SEQUENCE [LARGE SCALE GENOMIC DNA]</scope>
    <source>
        <strain evidence="3">C18/9</strain>
    </source>
</reference>
<evidence type="ECO:0000313" key="3">
    <source>
        <dbReference type="Proteomes" id="UP000219338"/>
    </source>
</evidence>
<organism evidence="2 3">
    <name type="scientific">Armillaria ostoyae</name>
    <name type="common">Armillaria root rot fungus</name>
    <dbReference type="NCBI Taxonomy" id="47428"/>
    <lineage>
        <taxon>Eukaryota</taxon>
        <taxon>Fungi</taxon>
        <taxon>Dikarya</taxon>
        <taxon>Basidiomycota</taxon>
        <taxon>Agaricomycotina</taxon>
        <taxon>Agaricomycetes</taxon>
        <taxon>Agaricomycetidae</taxon>
        <taxon>Agaricales</taxon>
        <taxon>Marasmiineae</taxon>
        <taxon>Physalacriaceae</taxon>
        <taxon>Armillaria</taxon>
    </lineage>
</organism>
<feature type="region of interest" description="Disordered" evidence="1">
    <location>
        <begin position="85"/>
        <end position="110"/>
    </location>
</feature>
<proteinExistence type="predicted"/>